<feature type="transmembrane region" description="Helical" evidence="1">
    <location>
        <begin position="112"/>
        <end position="129"/>
    </location>
</feature>
<dbReference type="GO" id="GO:0003677">
    <property type="term" value="F:DNA binding"/>
    <property type="evidence" value="ECO:0007669"/>
    <property type="project" value="InterPro"/>
</dbReference>
<dbReference type="AlphaFoldDB" id="A0A9D9HPG4"/>
<dbReference type="GO" id="GO:0006355">
    <property type="term" value="P:regulation of DNA-templated transcription"/>
    <property type="evidence" value="ECO:0007669"/>
    <property type="project" value="InterPro"/>
</dbReference>
<dbReference type="Pfam" id="PF00196">
    <property type="entry name" value="GerE"/>
    <property type="match status" value="1"/>
</dbReference>
<dbReference type="InterPro" id="IPR016032">
    <property type="entry name" value="Sig_transdc_resp-reg_C-effctor"/>
</dbReference>
<keyword evidence="1" id="KW-1133">Transmembrane helix</keyword>
<gene>
    <name evidence="3" type="ORF">IAA81_06635</name>
</gene>
<name>A0A9D9HPG4_9SPIR</name>
<accession>A0A9D9HPG4</accession>
<dbReference type="InterPro" id="IPR036388">
    <property type="entry name" value="WH-like_DNA-bd_sf"/>
</dbReference>
<dbReference type="EMBL" id="JADIMM010000080">
    <property type="protein sequence ID" value="MBO8457889.1"/>
    <property type="molecule type" value="Genomic_DNA"/>
</dbReference>
<feature type="domain" description="HTH luxR-type" evidence="2">
    <location>
        <begin position="183"/>
        <end position="240"/>
    </location>
</feature>
<evidence type="ECO:0000256" key="1">
    <source>
        <dbReference type="SAM" id="Phobius"/>
    </source>
</evidence>
<dbReference type="SUPFAM" id="SSF46894">
    <property type="entry name" value="C-terminal effector domain of the bipartite response regulators"/>
    <property type="match status" value="1"/>
</dbReference>
<evidence type="ECO:0000259" key="2">
    <source>
        <dbReference type="SMART" id="SM00421"/>
    </source>
</evidence>
<proteinExistence type="predicted"/>
<feature type="transmembrane region" description="Helical" evidence="1">
    <location>
        <begin position="41"/>
        <end position="60"/>
    </location>
</feature>
<feature type="transmembrane region" description="Helical" evidence="1">
    <location>
        <begin position="135"/>
        <end position="153"/>
    </location>
</feature>
<evidence type="ECO:0000313" key="3">
    <source>
        <dbReference type="EMBL" id="MBO8457889.1"/>
    </source>
</evidence>
<dbReference type="InterPro" id="IPR000792">
    <property type="entry name" value="Tscrpt_reg_LuxR_C"/>
</dbReference>
<feature type="transmembrane region" description="Helical" evidence="1">
    <location>
        <begin position="12"/>
        <end position="34"/>
    </location>
</feature>
<keyword evidence="1" id="KW-0472">Membrane</keyword>
<dbReference type="Gene3D" id="1.10.10.10">
    <property type="entry name" value="Winged helix-like DNA-binding domain superfamily/Winged helix DNA-binding domain"/>
    <property type="match status" value="1"/>
</dbReference>
<organism evidence="3 4">
    <name type="scientific">Candidatus Gallitreponema excrementavium</name>
    <dbReference type="NCBI Taxonomy" id="2840840"/>
    <lineage>
        <taxon>Bacteria</taxon>
        <taxon>Pseudomonadati</taxon>
        <taxon>Spirochaetota</taxon>
        <taxon>Spirochaetia</taxon>
        <taxon>Spirochaetales</taxon>
        <taxon>Candidatus Gallitreponema</taxon>
    </lineage>
</organism>
<feature type="transmembrane region" description="Helical" evidence="1">
    <location>
        <begin position="72"/>
        <end position="100"/>
    </location>
</feature>
<sequence>MAQNNKYIAERVYSGVIIFLCLFLLAVNIIIAFPVFSPKNIAVFAALGLVCLSCLIFIIRPKWWPCLVIPHYLFSLGAAFLGMIELSALTALAAFGLALIRGFFLEHWKIKVGIAVGVYLAFILTQFRFSVITVFSTLACSIFLCGILVVLVLELRDSIRDVLPPEIRIPEKPDLKSELMLCEYDLSQRELYALYAVLFGKTYSQIGETLFCSTSTVKQMMRKIYQQFGVSDRYHFIDLVSQYKIVPPDWYRVPEEFSGEILLPKEKSPEDE</sequence>
<keyword evidence="1" id="KW-0812">Transmembrane</keyword>
<dbReference type="SMART" id="SM00421">
    <property type="entry name" value="HTH_LUXR"/>
    <property type="match status" value="1"/>
</dbReference>
<reference evidence="3" key="1">
    <citation type="submission" date="2020-10" db="EMBL/GenBank/DDBJ databases">
        <authorList>
            <person name="Gilroy R."/>
        </authorList>
    </citation>
    <scope>NUCLEOTIDE SEQUENCE</scope>
    <source>
        <strain evidence="3">10532</strain>
    </source>
</reference>
<reference evidence="3" key="2">
    <citation type="journal article" date="2021" name="PeerJ">
        <title>Extensive microbial diversity within the chicken gut microbiome revealed by metagenomics and culture.</title>
        <authorList>
            <person name="Gilroy R."/>
            <person name="Ravi A."/>
            <person name="Getino M."/>
            <person name="Pursley I."/>
            <person name="Horton D.L."/>
            <person name="Alikhan N.F."/>
            <person name="Baker D."/>
            <person name="Gharbi K."/>
            <person name="Hall N."/>
            <person name="Watson M."/>
            <person name="Adriaenssens E.M."/>
            <person name="Foster-Nyarko E."/>
            <person name="Jarju S."/>
            <person name="Secka A."/>
            <person name="Antonio M."/>
            <person name="Oren A."/>
            <person name="Chaudhuri R.R."/>
            <person name="La Ragione R."/>
            <person name="Hildebrand F."/>
            <person name="Pallen M.J."/>
        </authorList>
    </citation>
    <scope>NUCLEOTIDE SEQUENCE</scope>
    <source>
        <strain evidence="3">10532</strain>
    </source>
</reference>
<dbReference type="Proteomes" id="UP000823638">
    <property type="component" value="Unassembled WGS sequence"/>
</dbReference>
<protein>
    <recommendedName>
        <fullName evidence="2">HTH luxR-type domain-containing protein</fullName>
    </recommendedName>
</protein>
<evidence type="ECO:0000313" key="4">
    <source>
        <dbReference type="Proteomes" id="UP000823638"/>
    </source>
</evidence>
<comment type="caution">
    <text evidence="3">The sequence shown here is derived from an EMBL/GenBank/DDBJ whole genome shotgun (WGS) entry which is preliminary data.</text>
</comment>